<sequence>MVPQVARLWATVLLLASLHKCDTAVASGQPSPTKSLCLSEAGAIFNAPAIQCQPLVACNKEEIMKSYHQLHENCHINATERLNLREHFLYRINYWQGDHEFLYSSIEKAHEPHQLVLDAVNLMQRRANLIPELNRKLLIYSIEAGRIEDALLLHLTLQDRWTPKQIVDAIETHPEYRVTEAVVLHLLEFARGLPLKSTRADLYKALMPVMRRHSHLSSYVTLLYAGDATALFTAPNDKKEYVADPYTIVLHSLRNQLRKLQFDYHVWIANKYPRYYTMFLTDIYFFNPEFWKTVEKRRLVEITGMLNAKGHRFQVIEQFLKFAKQYDNRDKYNLEKWLPTLALEVDKLTQLVKQTGNHKNELDRLKKIRESFKITYYDDRQMYNTYLNTIKNYGKFGKRYMPMEKNG</sequence>
<feature type="chain" id="PRO_5008127920" evidence="1">
    <location>
        <begin position="24"/>
        <end position="407"/>
    </location>
</feature>
<reference evidence="2" key="2">
    <citation type="submission" date="2020-05" db="UniProtKB">
        <authorList>
            <consortium name="EnsemblMetazoa"/>
        </authorList>
    </citation>
    <scope>IDENTIFICATION</scope>
    <source>
        <strain evidence="2">A-37</strain>
    </source>
</reference>
<dbReference type="VEuPathDB" id="VectorBase:ACUA008645"/>
<dbReference type="AlphaFoldDB" id="A0A182M3M0"/>
<feature type="signal peptide" evidence="1">
    <location>
        <begin position="1"/>
        <end position="23"/>
    </location>
</feature>
<evidence type="ECO:0000313" key="3">
    <source>
        <dbReference type="Proteomes" id="UP000075883"/>
    </source>
</evidence>
<keyword evidence="1" id="KW-0732">Signal</keyword>
<dbReference type="EnsemblMetazoa" id="ACUA008645-RA">
    <property type="protein sequence ID" value="ACUA008645-PA"/>
    <property type="gene ID" value="ACUA008645"/>
</dbReference>
<evidence type="ECO:0000256" key="1">
    <source>
        <dbReference type="SAM" id="SignalP"/>
    </source>
</evidence>
<dbReference type="Proteomes" id="UP000075883">
    <property type="component" value="Unassembled WGS sequence"/>
</dbReference>
<reference evidence="3" key="1">
    <citation type="submission" date="2013-09" db="EMBL/GenBank/DDBJ databases">
        <title>The Genome Sequence of Anopheles culicifacies species A.</title>
        <authorList>
            <consortium name="The Broad Institute Genomics Platform"/>
            <person name="Neafsey D.E."/>
            <person name="Besansky N."/>
            <person name="Howell P."/>
            <person name="Walton C."/>
            <person name="Young S.K."/>
            <person name="Zeng Q."/>
            <person name="Gargeya S."/>
            <person name="Fitzgerald M."/>
            <person name="Haas B."/>
            <person name="Abouelleil A."/>
            <person name="Allen A.W."/>
            <person name="Alvarado L."/>
            <person name="Arachchi H.M."/>
            <person name="Berlin A.M."/>
            <person name="Chapman S.B."/>
            <person name="Gainer-Dewar J."/>
            <person name="Goldberg J."/>
            <person name="Griggs A."/>
            <person name="Gujja S."/>
            <person name="Hansen M."/>
            <person name="Howarth C."/>
            <person name="Imamovic A."/>
            <person name="Ireland A."/>
            <person name="Larimer J."/>
            <person name="McCowan C."/>
            <person name="Murphy C."/>
            <person name="Pearson M."/>
            <person name="Poon T.W."/>
            <person name="Priest M."/>
            <person name="Roberts A."/>
            <person name="Saif S."/>
            <person name="Shea T."/>
            <person name="Sisk P."/>
            <person name="Sykes S."/>
            <person name="Wortman J."/>
            <person name="Nusbaum C."/>
            <person name="Birren B."/>
        </authorList>
    </citation>
    <scope>NUCLEOTIDE SEQUENCE [LARGE SCALE GENOMIC DNA]</scope>
    <source>
        <strain evidence="3">A-37</strain>
    </source>
</reference>
<proteinExistence type="predicted"/>
<dbReference type="STRING" id="139723.A0A182M3M0"/>
<dbReference type="EMBL" id="AXCM01003700">
    <property type="status" value="NOT_ANNOTATED_CDS"/>
    <property type="molecule type" value="Genomic_DNA"/>
</dbReference>
<keyword evidence="3" id="KW-1185">Reference proteome</keyword>
<organism evidence="2 3">
    <name type="scientific">Anopheles culicifacies</name>
    <dbReference type="NCBI Taxonomy" id="139723"/>
    <lineage>
        <taxon>Eukaryota</taxon>
        <taxon>Metazoa</taxon>
        <taxon>Ecdysozoa</taxon>
        <taxon>Arthropoda</taxon>
        <taxon>Hexapoda</taxon>
        <taxon>Insecta</taxon>
        <taxon>Pterygota</taxon>
        <taxon>Neoptera</taxon>
        <taxon>Endopterygota</taxon>
        <taxon>Diptera</taxon>
        <taxon>Nematocera</taxon>
        <taxon>Culicoidea</taxon>
        <taxon>Culicidae</taxon>
        <taxon>Anophelinae</taxon>
        <taxon>Anopheles</taxon>
        <taxon>culicifacies species complex</taxon>
    </lineage>
</organism>
<protein>
    <submittedName>
        <fullName evidence="2">Uncharacterized protein</fullName>
    </submittedName>
</protein>
<evidence type="ECO:0000313" key="2">
    <source>
        <dbReference type="EnsemblMetazoa" id="ACUA008645-PA"/>
    </source>
</evidence>
<name>A0A182M3M0_9DIPT</name>
<accession>A0A182M3M0</accession>